<dbReference type="PANTHER" id="PTHR45717:SF20">
    <property type="entry name" value="OS07G0598500 PROTEIN"/>
    <property type="match status" value="1"/>
</dbReference>
<accession>A0ABU6RB82</accession>
<organism evidence="2 3">
    <name type="scientific">Stylosanthes scabra</name>
    <dbReference type="NCBI Taxonomy" id="79078"/>
    <lineage>
        <taxon>Eukaryota</taxon>
        <taxon>Viridiplantae</taxon>
        <taxon>Streptophyta</taxon>
        <taxon>Embryophyta</taxon>
        <taxon>Tracheophyta</taxon>
        <taxon>Spermatophyta</taxon>
        <taxon>Magnoliopsida</taxon>
        <taxon>eudicotyledons</taxon>
        <taxon>Gunneridae</taxon>
        <taxon>Pentapetalae</taxon>
        <taxon>rosids</taxon>
        <taxon>fabids</taxon>
        <taxon>Fabales</taxon>
        <taxon>Fabaceae</taxon>
        <taxon>Papilionoideae</taxon>
        <taxon>50 kb inversion clade</taxon>
        <taxon>dalbergioids sensu lato</taxon>
        <taxon>Dalbergieae</taxon>
        <taxon>Pterocarpus clade</taxon>
        <taxon>Stylosanthes</taxon>
    </lineage>
</organism>
<evidence type="ECO:0000313" key="2">
    <source>
        <dbReference type="EMBL" id="MED6121265.1"/>
    </source>
</evidence>
<dbReference type="PANTHER" id="PTHR45717">
    <property type="entry name" value="OS12G0527900 PROTEIN"/>
    <property type="match status" value="1"/>
</dbReference>
<gene>
    <name evidence="2" type="ORF">PIB30_028515</name>
</gene>
<dbReference type="EMBL" id="JASCZI010030321">
    <property type="protein sequence ID" value="MED6121265.1"/>
    <property type="molecule type" value="Genomic_DNA"/>
</dbReference>
<reference evidence="2 3" key="1">
    <citation type="journal article" date="2023" name="Plants (Basel)">
        <title>Bridging the Gap: Combining Genomics and Transcriptomics Approaches to Understand Stylosanthes scabra, an Orphan Legume from the Brazilian Caatinga.</title>
        <authorList>
            <person name="Ferreira-Neto J.R.C."/>
            <person name="da Silva M.D."/>
            <person name="Binneck E."/>
            <person name="de Melo N.F."/>
            <person name="da Silva R.H."/>
            <person name="de Melo A.L.T.M."/>
            <person name="Pandolfi V."/>
            <person name="Bustamante F.O."/>
            <person name="Brasileiro-Vidal A.C."/>
            <person name="Benko-Iseppon A.M."/>
        </authorList>
    </citation>
    <scope>NUCLEOTIDE SEQUENCE [LARGE SCALE GENOMIC DNA]</scope>
    <source>
        <tissue evidence="2">Leaves</tissue>
    </source>
</reference>
<protein>
    <submittedName>
        <fullName evidence="2">Uncharacterized protein</fullName>
    </submittedName>
</protein>
<sequence>MNINPDTCDLPKLSLIDKKKIEQRRGRGDEVTKSTRAAPVIIRKTPLRARCKPLTNFGKKERKKKNLAIALKLVGRVVAQIANTRSRSYYTSRTKRLSLYSKISPLGNPNTSIAPELDDWVYNSNMVRVGEIQRIVHDLRKRRRFAQALEIRSRCS</sequence>
<name>A0ABU6RB82_9FABA</name>
<keyword evidence="3" id="KW-1185">Reference proteome</keyword>
<evidence type="ECO:0000256" key="1">
    <source>
        <dbReference type="ARBA" id="ARBA00007626"/>
    </source>
</evidence>
<dbReference type="Proteomes" id="UP001341840">
    <property type="component" value="Unassembled WGS sequence"/>
</dbReference>
<comment type="similarity">
    <text evidence="1">Belongs to the PPR family. P subfamily.</text>
</comment>
<proteinExistence type="inferred from homology"/>
<evidence type="ECO:0000313" key="3">
    <source>
        <dbReference type="Proteomes" id="UP001341840"/>
    </source>
</evidence>
<comment type="caution">
    <text evidence="2">The sequence shown here is derived from an EMBL/GenBank/DDBJ whole genome shotgun (WGS) entry which is preliminary data.</text>
</comment>